<sequence length="209" mass="23426">MMTFAVTETVKSIHQAESLLGLTRIPDESFFSEWRETLSSLTPTEEATLDRVKASYLYNSADGPLSESTINLLLVSPLLYLSGFCDPPFKVRSEMSVEISARDGKIDLKGRIDALVLHDRIWLILVESKQAKFSFSMAIPQALAYMMGSPNGEHPIFGLVTNGDGFLFIKLVKKPRPLYALSDDFSLFRQSRNELYEVLKILKKLGTLA</sequence>
<dbReference type="GO" id="GO:0003677">
    <property type="term" value="F:DNA binding"/>
    <property type="evidence" value="ECO:0007669"/>
    <property type="project" value="UniProtKB-KW"/>
</dbReference>
<dbReference type="EMBL" id="JADEXN010000030">
    <property type="protein sequence ID" value="MBE9039757.1"/>
    <property type="molecule type" value="Genomic_DNA"/>
</dbReference>
<keyword evidence="2" id="KW-0255">Endonuclease</keyword>
<dbReference type="AlphaFoldDB" id="A0A928Z5X2"/>
<dbReference type="GO" id="GO:0009035">
    <property type="term" value="F:type I site-specific deoxyribonuclease activity"/>
    <property type="evidence" value="ECO:0007669"/>
    <property type="project" value="UniProtKB-EC"/>
</dbReference>
<evidence type="ECO:0000313" key="2">
    <source>
        <dbReference type="EMBL" id="MBE9039757.1"/>
    </source>
</evidence>
<gene>
    <name evidence="2" type="ORF">IQ235_02985</name>
</gene>
<keyword evidence="2" id="KW-0378">Hydrolase</keyword>
<dbReference type="Proteomes" id="UP000621799">
    <property type="component" value="Unassembled WGS sequence"/>
</dbReference>
<evidence type="ECO:0000313" key="3">
    <source>
        <dbReference type="Proteomes" id="UP000621799"/>
    </source>
</evidence>
<comment type="caution">
    <text evidence="2">The sequence shown here is derived from an EMBL/GenBank/DDBJ whole genome shotgun (WGS) entry which is preliminary data.</text>
</comment>
<name>A0A928Z5X2_9CYAN</name>
<reference evidence="2" key="1">
    <citation type="submission" date="2020-10" db="EMBL/GenBank/DDBJ databases">
        <authorList>
            <person name="Castelo-Branco R."/>
            <person name="Eusebio N."/>
            <person name="Adriana R."/>
            <person name="Vieira A."/>
            <person name="Brugerolle De Fraissinette N."/>
            <person name="Rezende De Castro R."/>
            <person name="Schneider M.P."/>
            <person name="Vasconcelos V."/>
            <person name="Leao P.N."/>
        </authorList>
    </citation>
    <scope>NUCLEOTIDE SEQUENCE</scope>
    <source>
        <strain evidence="2">LEGE 11467</strain>
    </source>
</reference>
<dbReference type="InterPro" id="IPR007409">
    <property type="entry name" value="Restrct_endonuc_type1_HsdR_N"/>
</dbReference>
<proteinExistence type="predicted"/>
<keyword evidence="2" id="KW-0540">Nuclease</keyword>
<dbReference type="GO" id="GO:0009307">
    <property type="term" value="P:DNA restriction-modification system"/>
    <property type="evidence" value="ECO:0007669"/>
    <property type="project" value="UniProtKB-KW"/>
</dbReference>
<evidence type="ECO:0000259" key="1">
    <source>
        <dbReference type="Pfam" id="PF04313"/>
    </source>
</evidence>
<dbReference type="RefSeq" id="WP_264320020.1">
    <property type="nucleotide sequence ID" value="NZ_JADEXN010000030.1"/>
</dbReference>
<protein>
    <submittedName>
        <fullName evidence="2">Type I restriction endonuclease subunit R</fullName>
    </submittedName>
</protein>
<organism evidence="2 3">
    <name type="scientific">Zarconia navalis LEGE 11467</name>
    <dbReference type="NCBI Taxonomy" id="1828826"/>
    <lineage>
        <taxon>Bacteria</taxon>
        <taxon>Bacillati</taxon>
        <taxon>Cyanobacteriota</taxon>
        <taxon>Cyanophyceae</taxon>
        <taxon>Oscillatoriophycideae</taxon>
        <taxon>Oscillatoriales</taxon>
        <taxon>Oscillatoriales incertae sedis</taxon>
        <taxon>Zarconia</taxon>
        <taxon>Zarconia navalis</taxon>
    </lineage>
</organism>
<keyword evidence="3" id="KW-1185">Reference proteome</keyword>
<accession>A0A928Z5X2</accession>
<feature type="domain" description="Restriction endonuclease type I HsdR N-terminal" evidence="1">
    <location>
        <begin position="107"/>
        <end position="174"/>
    </location>
</feature>
<dbReference type="Pfam" id="PF04313">
    <property type="entry name" value="HSDR_N"/>
    <property type="match status" value="1"/>
</dbReference>
<dbReference type="Gene3D" id="3.90.1570.30">
    <property type="match status" value="1"/>
</dbReference>
<dbReference type="GO" id="GO:0005524">
    <property type="term" value="F:ATP binding"/>
    <property type="evidence" value="ECO:0007669"/>
    <property type="project" value="UniProtKB-KW"/>
</dbReference>